<proteinExistence type="predicted"/>
<evidence type="ECO:0008006" key="5">
    <source>
        <dbReference type="Google" id="ProtNLM"/>
    </source>
</evidence>
<dbReference type="KEGG" id="srn:A4G23_03359"/>
<feature type="region of interest" description="Disordered" evidence="1">
    <location>
        <begin position="28"/>
        <end position="59"/>
    </location>
</feature>
<keyword evidence="2" id="KW-0732">Signal</keyword>
<feature type="compositionally biased region" description="Low complexity" evidence="1">
    <location>
        <begin position="34"/>
        <end position="43"/>
    </location>
</feature>
<feature type="signal peptide" evidence="2">
    <location>
        <begin position="1"/>
        <end position="24"/>
    </location>
</feature>
<keyword evidence="4" id="KW-1185">Reference proteome</keyword>
<reference evidence="3 4" key="1">
    <citation type="submission" date="2016-09" db="EMBL/GenBank/DDBJ databases">
        <title>Streptomyces rubrolavendulae MJM4426 Genome sequencing and assembly.</title>
        <authorList>
            <person name="Kim J.-G."/>
        </authorList>
    </citation>
    <scope>NUCLEOTIDE SEQUENCE [LARGE SCALE GENOMIC DNA]</scope>
    <source>
        <strain evidence="3 4">MJM4426</strain>
    </source>
</reference>
<dbReference type="InterPro" id="IPR038468">
    <property type="entry name" value="MmpS_C"/>
</dbReference>
<name>A0A1D8G4X6_9ACTN</name>
<dbReference type="RefSeq" id="WP_031136180.1">
    <property type="nucleotide sequence ID" value="NZ_CP017316.1"/>
</dbReference>
<evidence type="ECO:0000256" key="2">
    <source>
        <dbReference type="SAM" id="SignalP"/>
    </source>
</evidence>
<dbReference type="AlphaFoldDB" id="A0A1D8G4X6"/>
<dbReference type="OrthoDB" id="3541727at2"/>
<accession>A0A1D8G4X6</accession>
<evidence type="ECO:0000313" key="3">
    <source>
        <dbReference type="EMBL" id="AOT60484.1"/>
    </source>
</evidence>
<evidence type="ECO:0000256" key="1">
    <source>
        <dbReference type="SAM" id="MobiDB-lite"/>
    </source>
</evidence>
<dbReference type="Gene3D" id="2.60.40.2880">
    <property type="entry name" value="MmpS1-5, C-terminal soluble domain"/>
    <property type="match status" value="1"/>
</dbReference>
<sequence>MRKTMAAVSLVVAVGLLTGCGGGAAEGPGGGAAGTPDASPTAGKPEGSGEGRAKGGDTSYEVTIEVGGTGSTMVMYSLDDSKTETVTLPWKKTATITPVGAEKEVGRLVIVTPGTVSDGNGMLTAASCTITVNGQRVADNGNGKIPKPCSYKLK</sequence>
<dbReference type="PATRIC" id="fig|285473.5.peg.3514"/>
<organism evidence="3 4">
    <name type="scientific">Streptomyces rubrolavendulae</name>
    <dbReference type="NCBI Taxonomy" id="285473"/>
    <lineage>
        <taxon>Bacteria</taxon>
        <taxon>Bacillati</taxon>
        <taxon>Actinomycetota</taxon>
        <taxon>Actinomycetes</taxon>
        <taxon>Kitasatosporales</taxon>
        <taxon>Streptomycetaceae</taxon>
        <taxon>Streptomyces</taxon>
    </lineage>
</organism>
<gene>
    <name evidence="3" type="ORF">A4G23_03359</name>
</gene>
<dbReference type="GeneID" id="91404895"/>
<dbReference type="PROSITE" id="PS51257">
    <property type="entry name" value="PROKAR_LIPOPROTEIN"/>
    <property type="match status" value="1"/>
</dbReference>
<dbReference type="Proteomes" id="UP000095349">
    <property type="component" value="Chromosome"/>
</dbReference>
<feature type="chain" id="PRO_5009107112" description="MmpS family membrane protein" evidence="2">
    <location>
        <begin position="25"/>
        <end position="154"/>
    </location>
</feature>
<dbReference type="EMBL" id="CP017316">
    <property type="protein sequence ID" value="AOT60484.1"/>
    <property type="molecule type" value="Genomic_DNA"/>
</dbReference>
<protein>
    <recommendedName>
        <fullName evidence="5">MmpS family membrane protein</fullName>
    </recommendedName>
</protein>
<evidence type="ECO:0000313" key="4">
    <source>
        <dbReference type="Proteomes" id="UP000095349"/>
    </source>
</evidence>